<name>A0ABS5U4D6_9BACT</name>
<protein>
    <recommendedName>
        <fullName evidence="3">STAS domain-containing protein</fullName>
    </recommendedName>
</protein>
<evidence type="ECO:0008006" key="3">
    <source>
        <dbReference type="Google" id="ProtNLM"/>
    </source>
</evidence>
<keyword evidence="2" id="KW-1185">Reference proteome</keyword>
<comment type="caution">
    <text evidence="1">The sequence shown here is derived from an EMBL/GenBank/DDBJ whole genome shotgun (WGS) entry which is preliminary data.</text>
</comment>
<evidence type="ECO:0000313" key="2">
    <source>
        <dbReference type="Proteomes" id="UP000784128"/>
    </source>
</evidence>
<reference evidence="1 2" key="1">
    <citation type="submission" date="2021-05" db="EMBL/GenBank/DDBJ databases">
        <title>The draft genome of Geobacter chapellei DSM 13688.</title>
        <authorList>
            <person name="Xu Z."/>
            <person name="Masuda Y."/>
            <person name="Itoh H."/>
            <person name="Senoo K."/>
        </authorList>
    </citation>
    <scope>NUCLEOTIDE SEQUENCE [LARGE SCALE GENOMIC DNA]</scope>
    <source>
        <strain evidence="1 2">DSM 13688</strain>
    </source>
</reference>
<proteinExistence type="predicted"/>
<sequence length="113" mass="12302">MNSSYREDGSIVIASGDRLTIENAAEFARLIREALEVVQHVSVEFDEGVVLDITGIQILRSACKTAAARGKIFSYHCQQLQGLGDMITSCGLENRLACKYNTDATCIWSGGTQ</sequence>
<dbReference type="Proteomes" id="UP000784128">
    <property type="component" value="Unassembled WGS sequence"/>
</dbReference>
<gene>
    <name evidence="1" type="ORF">KJB30_01925</name>
</gene>
<dbReference type="Gene3D" id="3.30.750.24">
    <property type="entry name" value="STAS domain"/>
    <property type="match status" value="1"/>
</dbReference>
<organism evidence="1 2">
    <name type="scientific">Pelotalea chapellei</name>
    <dbReference type="NCBI Taxonomy" id="44671"/>
    <lineage>
        <taxon>Bacteria</taxon>
        <taxon>Pseudomonadati</taxon>
        <taxon>Thermodesulfobacteriota</taxon>
        <taxon>Desulfuromonadia</taxon>
        <taxon>Geobacterales</taxon>
        <taxon>Geobacteraceae</taxon>
        <taxon>Pelotalea</taxon>
    </lineage>
</organism>
<dbReference type="RefSeq" id="WP_214296254.1">
    <property type="nucleotide sequence ID" value="NZ_JAHDYS010000002.1"/>
</dbReference>
<evidence type="ECO:0000313" key="1">
    <source>
        <dbReference type="EMBL" id="MBT1070532.1"/>
    </source>
</evidence>
<dbReference type="InterPro" id="IPR036513">
    <property type="entry name" value="STAS_dom_sf"/>
</dbReference>
<dbReference type="EMBL" id="JAHDYS010000002">
    <property type="protein sequence ID" value="MBT1070532.1"/>
    <property type="molecule type" value="Genomic_DNA"/>
</dbReference>
<accession>A0ABS5U4D6</accession>